<reference evidence="1 2" key="1">
    <citation type="submission" date="2021-05" db="EMBL/GenBank/DDBJ databases">
        <title>Naturally bred epsilon2 phages have an improved host range and effectivity in uropathogenic E. coli over their ancestor phages.</title>
        <authorList>
            <person name="Saez D."/>
            <person name="Loose M."/>
            <person name="Mutti M."/>
            <person name="Visram Z."/>
            <person name="Hitzenhammer E."/>
            <person name="Dippel D."/>
            <person name="Tisakova L."/>
            <person name="Schertler S."/>
            <person name="Wittmann J."/>
            <person name="Corsini L."/>
            <person name="Wagenlehner F."/>
        </authorList>
    </citation>
    <scope>NUCLEOTIDE SEQUENCE [LARGE SCALE GENOMIC DNA]</scope>
</reference>
<evidence type="ECO:0000313" key="1">
    <source>
        <dbReference type="EMBL" id="QZI84598.1"/>
    </source>
</evidence>
<proteinExistence type="predicted"/>
<protein>
    <submittedName>
        <fullName evidence="1">Uncharacterized protein</fullName>
    </submittedName>
</protein>
<name>A0AAE7XYH5_9CAUD</name>
<accession>A0AAE7XYH5</accession>
<dbReference type="EMBL" id="MZ234049">
    <property type="protein sequence ID" value="QZI84598.1"/>
    <property type="molecule type" value="Genomic_DNA"/>
</dbReference>
<dbReference type="Proteomes" id="UP000828645">
    <property type="component" value="Segment"/>
</dbReference>
<sequence>MTTWQMPWSIGYSHVRLQLSRKDKAGTSQPIKAQATLFNNMGSRFLVWIG</sequence>
<organism evidence="1 2">
    <name type="scientific">Escherichia phage vB_EcoP-UTI89UKE2</name>
    <dbReference type="NCBI Taxonomy" id="2865826"/>
    <lineage>
        <taxon>Viruses</taxon>
        <taxon>Duplodnaviria</taxon>
        <taxon>Heunggongvirae</taxon>
        <taxon>Uroviricota</taxon>
        <taxon>Caudoviricetes</taxon>
        <taxon>Autographivirales</taxon>
        <taxon>Autosignataviridae</taxon>
        <taxon>Molineuxvirinae</taxon>
        <taxon>Vectrevirus</taxon>
        <taxon>Vectrevirus PUTI89UKE2</taxon>
    </lineage>
</organism>
<evidence type="ECO:0000313" key="2">
    <source>
        <dbReference type="Proteomes" id="UP000828645"/>
    </source>
</evidence>
<gene>
    <name evidence="1" type="ORF">UTI89UKE2_064</name>
</gene>
<keyword evidence="2" id="KW-1185">Reference proteome</keyword>